<evidence type="ECO:0000313" key="2">
    <source>
        <dbReference type="EMBL" id="GAH57594.1"/>
    </source>
</evidence>
<organism evidence="2">
    <name type="scientific">marine sediment metagenome</name>
    <dbReference type="NCBI Taxonomy" id="412755"/>
    <lineage>
        <taxon>unclassified sequences</taxon>
        <taxon>metagenomes</taxon>
        <taxon>ecological metagenomes</taxon>
    </lineage>
</organism>
<comment type="caution">
    <text evidence="2">The sequence shown here is derived from an EMBL/GenBank/DDBJ whole genome shotgun (WGS) entry which is preliminary data.</text>
</comment>
<dbReference type="PANTHER" id="PTHR43640:SF1">
    <property type="entry name" value="THIOREDOXIN-DEPENDENT PEROXIREDOXIN"/>
    <property type="match status" value="1"/>
</dbReference>
<evidence type="ECO:0000259" key="1">
    <source>
        <dbReference type="PROSITE" id="PS51352"/>
    </source>
</evidence>
<dbReference type="InterPro" id="IPR013766">
    <property type="entry name" value="Thioredoxin_domain"/>
</dbReference>
<dbReference type="SUPFAM" id="SSF52833">
    <property type="entry name" value="Thioredoxin-like"/>
    <property type="match status" value="1"/>
</dbReference>
<dbReference type="PROSITE" id="PS51352">
    <property type="entry name" value="THIOREDOXIN_2"/>
    <property type="match status" value="1"/>
</dbReference>
<feature type="domain" description="Thioredoxin" evidence="1">
    <location>
        <begin position="1"/>
        <end position="119"/>
    </location>
</feature>
<dbReference type="InterPro" id="IPR047262">
    <property type="entry name" value="PRX-like1"/>
</dbReference>
<sequence>MLEWLNYECPFVRHHYEEAKTMIKLADKYKDKNVIWLAINSTGHLATEKNEEFADKHKLGYPILDDRSGKTGRAYGAKTTPHMFIIDTKGMIAYAGAIDNSPLGREKEGVINYVDKALAELTTGKVVSIPNTEPYGCSVKYAD</sequence>
<reference evidence="2" key="1">
    <citation type="journal article" date="2014" name="Front. Microbiol.">
        <title>High frequency of phylogenetically diverse reductive dehalogenase-homologous genes in deep subseafloor sedimentary metagenomes.</title>
        <authorList>
            <person name="Kawai M."/>
            <person name="Futagami T."/>
            <person name="Toyoda A."/>
            <person name="Takaki Y."/>
            <person name="Nishi S."/>
            <person name="Hori S."/>
            <person name="Arai W."/>
            <person name="Tsubouchi T."/>
            <person name="Morono Y."/>
            <person name="Uchiyama I."/>
            <person name="Ito T."/>
            <person name="Fujiyama A."/>
            <person name="Inagaki F."/>
            <person name="Takami H."/>
        </authorList>
    </citation>
    <scope>NUCLEOTIDE SEQUENCE</scope>
    <source>
        <strain evidence="2">Expedition CK06-06</strain>
    </source>
</reference>
<dbReference type="EMBL" id="BARU01023822">
    <property type="protein sequence ID" value="GAH57594.1"/>
    <property type="molecule type" value="Genomic_DNA"/>
</dbReference>
<dbReference type="Gene3D" id="3.40.30.10">
    <property type="entry name" value="Glutaredoxin"/>
    <property type="match status" value="1"/>
</dbReference>
<protein>
    <recommendedName>
        <fullName evidence="1">Thioredoxin domain-containing protein</fullName>
    </recommendedName>
</protein>
<dbReference type="GO" id="GO:0016209">
    <property type="term" value="F:antioxidant activity"/>
    <property type="evidence" value="ECO:0007669"/>
    <property type="project" value="InterPro"/>
</dbReference>
<dbReference type="GO" id="GO:0016491">
    <property type="term" value="F:oxidoreductase activity"/>
    <property type="evidence" value="ECO:0007669"/>
    <property type="project" value="InterPro"/>
</dbReference>
<name>X1HUV4_9ZZZZ</name>
<dbReference type="InterPro" id="IPR000866">
    <property type="entry name" value="AhpC/TSA"/>
</dbReference>
<gene>
    <name evidence="2" type="ORF">S03H2_38617</name>
</gene>
<accession>X1HUV4</accession>
<dbReference type="Pfam" id="PF00578">
    <property type="entry name" value="AhpC-TSA"/>
    <property type="match status" value="1"/>
</dbReference>
<dbReference type="AlphaFoldDB" id="X1HUV4"/>
<dbReference type="PANTHER" id="PTHR43640">
    <property type="entry name" value="OS07G0260300 PROTEIN"/>
    <property type="match status" value="1"/>
</dbReference>
<proteinExistence type="predicted"/>
<dbReference type="InterPro" id="IPR036249">
    <property type="entry name" value="Thioredoxin-like_sf"/>
</dbReference>